<evidence type="ECO:0000313" key="3">
    <source>
        <dbReference type="Proteomes" id="UP000030742"/>
    </source>
</evidence>
<feature type="domain" description="Ig-like" evidence="1">
    <location>
        <begin position="1"/>
        <end position="104"/>
    </location>
</feature>
<dbReference type="EMBL" id="KB631763">
    <property type="protein sequence ID" value="ERL85972.1"/>
    <property type="molecule type" value="Genomic_DNA"/>
</dbReference>
<evidence type="ECO:0000313" key="2">
    <source>
        <dbReference type="EMBL" id="ERL85972.1"/>
    </source>
</evidence>
<dbReference type="Proteomes" id="UP000030742">
    <property type="component" value="Unassembled WGS sequence"/>
</dbReference>
<gene>
    <name evidence="2" type="ORF">D910_03386</name>
</gene>
<sequence>MVKYGTEAILDCDFTLDDSETDLVVKWYFNTALVYQWIPSTKNRPQSLGVLKDRVNLNHQASVDANSIHRALHILNTGPDLSGNFTCSVSTLESEDEKTKGMLVL</sequence>
<feature type="non-terminal residue" evidence="2">
    <location>
        <position position="105"/>
    </location>
</feature>
<dbReference type="PROSITE" id="PS50835">
    <property type="entry name" value="IG_LIKE"/>
    <property type="match status" value="1"/>
</dbReference>
<dbReference type="AlphaFoldDB" id="U4TYR9"/>
<dbReference type="SUPFAM" id="SSF48726">
    <property type="entry name" value="Immunoglobulin"/>
    <property type="match status" value="1"/>
</dbReference>
<name>U4TYR9_DENPD</name>
<dbReference type="PANTHER" id="PTHR21261:SF2">
    <property type="entry name" value="GH04238P-RELATED"/>
    <property type="match status" value="1"/>
</dbReference>
<dbReference type="STRING" id="77166.U4TYR9"/>
<protein>
    <recommendedName>
        <fullName evidence="1">Ig-like domain-containing protein</fullName>
    </recommendedName>
</protein>
<reference evidence="2 3" key="1">
    <citation type="journal article" date="2013" name="Genome Biol.">
        <title>Draft genome of the mountain pine beetle, Dendroctonus ponderosae Hopkins, a major forest pest.</title>
        <authorList>
            <person name="Keeling C.I."/>
            <person name="Yuen M.M."/>
            <person name="Liao N.Y."/>
            <person name="Docking T.R."/>
            <person name="Chan S.K."/>
            <person name="Taylor G.A."/>
            <person name="Palmquist D.L."/>
            <person name="Jackman S.D."/>
            <person name="Nguyen A."/>
            <person name="Li M."/>
            <person name="Henderson H."/>
            <person name="Janes J.K."/>
            <person name="Zhao Y."/>
            <person name="Pandoh P."/>
            <person name="Moore R."/>
            <person name="Sperling F.A."/>
            <person name="Huber D.P."/>
            <person name="Birol I."/>
            <person name="Jones S.J."/>
            <person name="Bohlmann J."/>
        </authorList>
    </citation>
    <scope>NUCLEOTIDE SEQUENCE</scope>
</reference>
<dbReference type="InterPro" id="IPR036179">
    <property type="entry name" value="Ig-like_dom_sf"/>
</dbReference>
<organism evidence="2 3">
    <name type="scientific">Dendroctonus ponderosae</name>
    <name type="common">Mountain pine beetle</name>
    <dbReference type="NCBI Taxonomy" id="77166"/>
    <lineage>
        <taxon>Eukaryota</taxon>
        <taxon>Metazoa</taxon>
        <taxon>Ecdysozoa</taxon>
        <taxon>Arthropoda</taxon>
        <taxon>Hexapoda</taxon>
        <taxon>Insecta</taxon>
        <taxon>Pterygota</taxon>
        <taxon>Neoptera</taxon>
        <taxon>Endopterygota</taxon>
        <taxon>Coleoptera</taxon>
        <taxon>Polyphaga</taxon>
        <taxon>Cucujiformia</taxon>
        <taxon>Curculionidae</taxon>
        <taxon>Scolytinae</taxon>
        <taxon>Dendroctonus</taxon>
    </lineage>
</organism>
<accession>U4TYR9</accession>
<proteinExistence type="predicted"/>
<dbReference type="PANTHER" id="PTHR21261">
    <property type="entry name" value="BEAT PROTEIN"/>
    <property type="match status" value="1"/>
</dbReference>
<dbReference type="OrthoDB" id="6478865at2759"/>
<dbReference type="InterPro" id="IPR013783">
    <property type="entry name" value="Ig-like_fold"/>
</dbReference>
<evidence type="ECO:0000259" key="1">
    <source>
        <dbReference type="PROSITE" id="PS50835"/>
    </source>
</evidence>
<dbReference type="InterPro" id="IPR007110">
    <property type="entry name" value="Ig-like_dom"/>
</dbReference>
<dbReference type="Gene3D" id="2.60.40.10">
    <property type="entry name" value="Immunoglobulins"/>
    <property type="match status" value="1"/>
</dbReference>